<feature type="transmembrane region" description="Helical" evidence="12">
    <location>
        <begin position="995"/>
        <end position="1016"/>
    </location>
</feature>
<evidence type="ECO:0000313" key="15">
    <source>
        <dbReference type="EMBL" id="OQU86956.1"/>
    </source>
</evidence>
<dbReference type="FunFam" id="1.20.1560.10:FF:000002">
    <property type="entry name" value="ABC transporter C family member 5"/>
    <property type="match status" value="1"/>
</dbReference>
<keyword evidence="10 12" id="KW-0472">Membrane</keyword>
<keyword evidence="7" id="KW-0067">ATP-binding</keyword>
<protein>
    <submittedName>
        <fullName evidence="15">Uncharacterized protein</fullName>
    </submittedName>
</protein>
<dbReference type="InterPro" id="IPR017871">
    <property type="entry name" value="ABC_transporter-like_CS"/>
</dbReference>
<evidence type="ECO:0000256" key="6">
    <source>
        <dbReference type="ARBA" id="ARBA00022741"/>
    </source>
</evidence>
<dbReference type="SMART" id="SM00382">
    <property type="entry name" value="AAA"/>
    <property type="match status" value="2"/>
</dbReference>
<evidence type="ECO:0000256" key="11">
    <source>
        <dbReference type="ARBA" id="ARBA00057614"/>
    </source>
</evidence>
<evidence type="ECO:0000256" key="1">
    <source>
        <dbReference type="ARBA" id="ARBA00004141"/>
    </source>
</evidence>
<feature type="transmembrane region" description="Helical" evidence="12">
    <location>
        <begin position="1103"/>
        <end position="1126"/>
    </location>
</feature>
<dbReference type="InterPro" id="IPR027417">
    <property type="entry name" value="P-loop_NTPase"/>
</dbReference>
<evidence type="ECO:0000256" key="2">
    <source>
        <dbReference type="ARBA" id="ARBA00009726"/>
    </source>
</evidence>
<feature type="domain" description="ABC transporter" evidence="13">
    <location>
        <begin position="596"/>
        <end position="817"/>
    </location>
</feature>
<comment type="function">
    <text evidence="11">ABC transporter that may affect phytic acid transport and compartmentalization. May function directly or indirectly in removing phytic acid from the cytosol or in vesicle trafficking. Required for phytic acid accumulation in developing seeds. Phytic acid is the primary storage form of phosphorus in cereal grains and other plant seeds.</text>
</comment>
<evidence type="ECO:0000256" key="5">
    <source>
        <dbReference type="ARBA" id="ARBA00022737"/>
    </source>
</evidence>
<feature type="transmembrane region" description="Helical" evidence="12">
    <location>
        <begin position="144"/>
        <end position="166"/>
    </location>
</feature>
<dbReference type="OrthoDB" id="6500128at2759"/>
<dbReference type="SUPFAM" id="SSF52540">
    <property type="entry name" value="P-loop containing nucleoside triphosphate hydrolases"/>
    <property type="match status" value="2"/>
</dbReference>
<dbReference type="CDD" id="cd03250">
    <property type="entry name" value="ABCC_MRP_domain1"/>
    <property type="match status" value="1"/>
</dbReference>
<gene>
    <name evidence="15" type="ORF">SORBI_3003G177350</name>
</gene>
<dbReference type="PANTHER" id="PTHR24223">
    <property type="entry name" value="ATP-BINDING CASSETTE SUB-FAMILY C"/>
    <property type="match status" value="1"/>
</dbReference>
<dbReference type="InterPro" id="IPR011527">
    <property type="entry name" value="ABC1_TM_dom"/>
</dbReference>
<comment type="similarity">
    <text evidence="2">Belongs to the ABC transporter superfamily. ABCC family. Conjugate transporter (TC 3.A.1.208) subfamily.</text>
</comment>
<dbReference type="Gene3D" id="3.40.50.300">
    <property type="entry name" value="P-loop containing nucleotide triphosphate hydrolases"/>
    <property type="match status" value="2"/>
</dbReference>
<dbReference type="InterPro" id="IPR003593">
    <property type="entry name" value="AAA+_ATPase"/>
</dbReference>
<evidence type="ECO:0000256" key="4">
    <source>
        <dbReference type="ARBA" id="ARBA00022692"/>
    </source>
</evidence>
<dbReference type="CDD" id="cd18579">
    <property type="entry name" value="ABC_6TM_ABCC_D1"/>
    <property type="match status" value="1"/>
</dbReference>
<dbReference type="FunCoup" id="A0A1W0VXX5">
    <property type="interactions" value="324"/>
</dbReference>
<evidence type="ECO:0000256" key="12">
    <source>
        <dbReference type="SAM" id="Phobius"/>
    </source>
</evidence>
<keyword evidence="5" id="KW-0677">Repeat</keyword>
<evidence type="ECO:0000256" key="7">
    <source>
        <dbReference type="ARBA" id="ARBA00022840"/>
    </source>
</evidence>
<dbReference type="PANTHER" id="PTHR24223:SF222">
    <property type="entry name" value="OS01G0902100 PROTEIN"/>
    <property type="match status" value="1"/>
</dbReference>
<keyword evidence="8" id="KW-1278">Translocase</keyword>
<feature type="transmembrane region" description="Helical" evidence="12">
    <location>
        <begin position="1138"/>
        <end position="1158"/>
    </location>
</feature>
<feature type="transmembrane region" description="Helical" evidence="12">
    <location>
        <begin position="256"/>
        <end position="274"/>
    </location>
</feature>
<feature type="transmembrane region" description="Helical" evidence="12">
    <location>
        <begin position="924"/>
        <end position="950"/>
    </location>
</feature>
<keyword evidence="6" id="KW-0547">Nucleotide-binding</keyword>
<dbReference type="InterPro" id="IPR044746">
    <property type="entry name" value="ABCC_6TM_D1"/>
</dbReference>
<feature type="transmembrane region" description="Helical" evidence="12">
    <location>
        <begin position="50"/>
        <end position="76"/>
    </location>
</feature>
<dbReference type="Proteomes" id="UP000000768">
    <property type="component" value="Chromosome 3"/>
</dbReference>
<dbReference type="InterPro" id="IPR044726">
    <property type="entry name" value="ABCC_6TM_D2"/>
</dbReference>
<dbReference type="EMBL" id="CM000762">
    <property type="protein sequence ID" value="OQU86956.1"/>
    <property type="molecule type" value="Genomic_DNA"/>
</dbReference>
<sequence>MEILLALDYVRLSAFAVLLLWVIGEFLTLKEGEHEAGSGVVISAERKGVTLLPSHIISVCNALITSIHIGFAVLGVWKHQTISLGFIFASLSWILVTLFSVYCKHKGAGLGSNWPAVLVYWWVFSSLLESLLTSLHLLHLINSATVVNFTSLPFCAIICLCLLAIAMRTSEANQDELNQPLLTREDSGDSRRDRFSSSRWWSQLTFQWLNPVFEKGHHVRLEIEHIPAVPQSETADQSYALLQETMHKQKTEPMSLQKGIICAVWTPLVINAVFAGLNTLASYMGPFLITYLVKLLSDKNPDRGHGHGYMLASLFFVSKTVESLSQRQWYFGARRIGFRVRAALMVSIYKKSLLIKDSPAGTGRIVNFLDVDVEKIGEFFWYIHGIWLLPLQVSLALVILYHSLGMAASLSAVFATVLIMVSNTPLAKSQKNLNMKIMEAKDSRIKATAEALKSMRILKLHAWETAYLDKLLKLRDVERGLLRRYLYTCSAIAFLFWASPTLVSVVTFGICILVDIPLSAGTVLSALATFRILQDPIYNLPELVSMVTQTKVSLDRIEEFIKEDHHTKPSIYCSRSSTEKQSVAGIVEIGAGEYSWEATDNSLKNTKFTLKIDRKVDIMKGHKVAVCGPVGSGKSSLLCAIMGEIPRVSGAKTMVVGSRAYVPQSAWIQTGTIQDNVLFGKAMDKARYDEVLQGCALNKDVELWASGDMTVVGERGMNLSGGQKQRIQLSRALYSDADVYLLDDPFSAVDAHTGAHLFKECLMSQMSSKTVIYVTHQLEFLRDADLVLVMKDGRIVQSGKYDNLIADKDGEFSKQMDAHNKSLSQVNPAKVQGLGTNKIYKKQMELTEIEPDHTVLGRESEEERESGRVKWGIYRKFVTSAYRGALIPVILACQVLFQSLQICSNYWIAWASERKELVSREKMIGIFVLLSAGSSVFILGRAFVLSAIAIETAQQLFLGMIKNIFRAPINFFDSTPSSRILNRASTDQSTVDIDIPYRLAGLIFALIQLLSIIFIMSQIAWPILFLFIVIVSISTCYQSYYISSARELARLVGIKKAPILHHFSETISGAATIRCFNQGELFLRKSLTLIDDYSRITFHNAAAIEWLCVRINFLFNLVFFVMLVILVSLPHDTIDPSLAGLAATYGLNLNVLQAWVIWNLCDVENKMISVERIMQFSNMPSESPLVVEDNRPMERWPWYGTIQIDGLQITYNLDMPMVLKGISCTFPGERKIGVVGRTGSGKSTLIQALFRIVEPSAGRILIDGVDISLLGLHDLRSRLSIIPQEPTLFQGTVRSNLDPLQQHTDAEIWEVASKCCLEEIIREDNRLLDAPVVEDGGNWSGGQRQLVCLARVLLMKRKILVLDEATASVDTATDNIIQRTIRQETKTCTVITIAHRIPTVIDSDLVLVLGEGRILEYDSPNNLLRDESSAFSKLVMEFVGRTDNVN</sequence>
<dbReference type="GO" id="GO:0005524">
    <property type="term" value="F:ATP binding"/>
    <property type="evidence" value="ECO:0007669"/>
    <property type="project" value="UniProtKB-KW"/>
</dbReference>
<reference evidence="16" key="2">
    <citation type="journal article" date="2018" name="Plant J.">
        <title>The Sorghum bicolor reference genome: improved assembly, gene annotations, a transcriptome atlas, and signatures of genome organization.</title>
        <authorList>
            <person name="McCormick R.F."/>
            <person name="Truong S.K."/>
            <person name="Sreedasyam A."/>
            <person name="Jenkins J."/>
            <person name="Shu S."/>
            <person name="Sims D."/>
            <person name="Kennedy M."/>
            <person name="Amirebrahimi M."/>
            <person name="Weers B.D."/>
            <person name="McKinley B."/>
            <person name="Mattison A."/>
            <person name="Morishige D.T."/>
            <person name="Grimwood J."/>
            <person name="Schmutz J."/>
            <person name="Mullet J.E."/>
        </authorList>
    </citation>
    <scope>NUCLEOTIDE SEQUENCE [LARGE SCALE GENOMIC DNA]</scope>
    <source>
        <strain evidence="16">cv. BTx623</strain>
    </source>
</reference>
<keyword evidence="9 12" id="KW-1133">Transmembrane helix</keyword>
<evidence type="ECO:0000313" key="16">
    <source>
        <dbReference type="Proteomes" id="UP000000768"/>
    </source>
</evidence>
<dbReference type="PROSITE" id="PS50929">
    <property type="entry name" value="ABC_TM1F"/>
    <property type="match status" value="2"/>
</dbReference>
<dbReference type="SUPFAM" id="SSF90123">
    <property type="entry name" value="ABC transporter transmembrane region"/>
    <property type="match status" value="2"/>
</dbReference>
<comment type="subcellular location">
    <subcellularLocation>
        <location evidence="1">Membrane</location>
        <topology evidence="1">Multi-pass membrane protein</topology>
    </subcellularLocation>
</comment>
<dbReference type="Gene3D" id="1.20.1560.10">
    <property type="entry name" value="ABC transporter type 1, transmembrane domain"/>
    <property type="match status" value="2"/>
</dbReference>
<dbReference type="Gramene" id="OQU86956">
    <property type="protein sequence ID" value="OQU86956"/>
    <property type="gene ID" value="SORBI_3003G177350"/>
</dbReference>
<dbReference type="CDD" id="cd18580">
    <property type="entry name" value="ABC_6TM_ABCC_D2"/>
    <property type="match status" value="1"/>
</dbReference>
<feature type="transmembrane region" description="Helical" evidence="12">
    <location>
        <begin position="12"/>
        <end position="29"/>
    </location>
</feature>
<dbReference type="InParanoid" id="A0A1W0VXX5"/>
<feature type="transmembrane region" description="Helical" evidence="12">
    <location>
        <begin position="1023"/>
        <end position="1042"/>
    </location>
</feature>
<dbReference type="FunFam" id="3.40.50.300:FF:000973">
    <property type="entry name" value="Multidrug resistance-associated protein 4"/>
    <property type="match status" value="1"/>
</dbReference>
<keyword evidence="3" id="KW-0813">Transport</keyword>
<reference evidence="15 16" key="1">
    <citation type="journal article" date="2009" name="Nature">
        <title>The Sorghum bicolor genome and the diversification of grasses.</title>
        <authorList>
            <person name="Paterson A.H."/>
            <person name="Bowers J.E."/>
            <person name="Bruggmann R."/>
            <person name="Dubchak I."/>
            <person name="Grimwood J."/>
            <person name="Gundlach H."/>
            <person name="Haberer G."/>
            <person name="Hellsten U."/>
            <person name="Mitros T."/>
            <person name="Poliakov A."/>
            <person name="Schmutz J."/>
            <person name="Spannagl M."/>
            <person name="Tang H."/>
            <person name="Wang X."/>
            <person name="Wicker T."/>
            <person name="Bharti A.K."/>
            <person name="Chapman J."/>
            <person name="Feltus F.A."/>
            <person name="Gowik U."/>
            <person name="Grigoriev I.V."/>
            <person name="Lyons E."/>
            <person name="Maher C.A."/>
            <person name="Martis M."/>
            <person name="Narechania A."/>
            <person name="Otillar R.P."/>
            <person name="Penning B.W."/>
            <person name="Salamov A.A."/>
            <person name="Wang Y."/>
            <person name="Zhang L."/>
            <person name="Carpita N.C."/>
            <person name="Freeling M."/>
            <person name="Gingle A.R."/>
            <person name="Hash C.T."/>
            <person name="Keller B."/>
            <person name="Klein P."/>
            <person name="Kresovich S."/>
            <person name="McCann M.C."/>
            <person name="Ming R."/>
            <person name="Peterson D.G."/>
            <person name="Mehboob-ur-Rahman"/>
            <person name="Ware D."/>
            <person name="Westhoff P."/>
            <person name="Mayer K.F."/>
            <person name="Messing J."/>
            <person name="Rokhsar D.S."/>
        </authorList>
    </citation>
    <scope>NUCLEOTIDE SEQUENCE [LARGE SCALE GENOMIC DNA]</scope>
    <source>
        <strain evidence="16">cv. BTx623</strain>
    </source>
</reference>
<dbReference type="ExpressionAtlas" id="A0A1W0VXX5">
    <property type="expression patterns" value="baseline and differential"/>
</dbReference>
<dbReference type="Pfam" id="PF00005">
    <property type="entry name" value="ABC_tran"/>
    <property type="match status" value="2"/>
</dbReference>
<feature type="transmembrane region" description="Helical" evidence="12">
    <location>
        <begin position="379"/>
        <end position="401"/>
    </location>
</feature>
<dbReference type="GO" id="GO:0016020">
    <property type="term" value="C:membrane"/>
    <property type="evidence" value="ECO:0007669"/>
    <property type="project" value="UniProtKB-SubCell"/>
</dbReference>
<evidence type="ECO:0000259" key="13">
    <source>
        <dbReference type="PROSITE" id="PS50893"/>
    </source>
</evidence>
<dbReference type="PROSITE" id="PS00211">
    <property type="entry name" value="ABC_TRANSPORTER_1"/>
    <property type="match status" value="1"/>
</dbReference>
<feature type="domain" description="ABC transporter" evidence="13">
    <location>
        <begin position="1202"/>
        <end position="1436"/>
    </location>
</feature>
<dbReference type="GO" id="GO:0016887">
    <property type="term" value="F:ATP hydrolysis activity"/>
    <property type="evidence" value="ECO:0007669"/>
    <property type="project" value="InterPro"/>
</dbReference>
<accession>A0A1W0VXX5</accession>
<feature type="domain" description="ABC transmembrane type-1" evidence="14">
    <location>
        <begin position="889"/>
        <end position="1165"/>
    </location>
</feature>
<evidence type="ECO:0000256" key="8">
    <source>
        <dbReference type="ARBA" id="ARBA00022967"/>
    </source>
</evidence>
<evidence type="ECO:0000259" key="14">
    <source>
        <dbReference type="PROSITE" id="PS50929"/>
    </source>
</evidence>
<evidence type="ECO:0000256" key="3">
    <source>
        <dbReference type="ARBA" id="ARBA00022448"/>
    </source>
</evidence>
<evidence type="ECO:0000256" key="10">
    <source>
        <dbReference type="ARBA" id="ARBA00023136"/>
    </source>
</evidence>
<dbReference type="Pfam" id="PF00664">
    <property type="entry name" value="ABC_membrane"/>
    <property type="match status" value="2"/>
</dbReference>
<organism evidence="15 16">
    <name type="scientific">Sorghum bicolor</name>
    <name type="common">Sorghum</name>
    <name type="synonym">Sorghum vulgare</name>
    <dbReference type="NCBI Taxonomy" id="4558"/>
    <lineage>
        <taxon>Eukaryota</taxon>
        <taxon>Viridiplantae</taxon>
        <taxon>Streptophyta</taxon>
        <taxon>Embryophyta</taxon>
        <taxon>Tracheophyta</taxon>
        <taxon>Spermatophyta</taxon>
        <taxon>Magnoliopsida</taxon>
        <taxon>Liliopsida</taxon>
        <taxon>Poales</taxon>
        <taxon>Poaceae</taxon>
        <taxon>PACMAD clade</taxon>
        <taxon>Panicoideae</taxon>
        <taxon>Andropogonodae</taxon>
        <taxon>Andropogoneae</taxon>
        <taxon>Sorghinae</taxon>
        <taxon>Sorghum</taxon>
    </lineage>
</organism>
<dbReference type="InterPro" id="IPR003439">
    <property type="entry name" value="ABC_transporter-like_ATP-bd"/>
</dbReference>
<name>A0A1W0VXX5_SORBI</name>
<feature type="transmembrane region" description="Helical" evidence="12">
    <location>
        <begin position="82"/>
        <end position="102"/>
    </location>
</feature>
<feature type="transmembrane region" description="Helical" evidence="12">
    <location>
        <begin position="407"/>
        <end position="426"/>
    </location>
</feature>
<keyword evidence="16" id="KW-1185">Reference proteome</keyword>
<keyword evidence="4 12" id="KW-0812">Transmembrane</keyword>
<proteinExistence type="inferred from homology"/>
<evidence type="ECO:0000256" key="9">
    <source>
        <dbReference type="ARBA" id="ARBA00022989"/>
    </source>
</evidence>
<dbReference type="InterPro" id="IPR050173">
    <property type="entry name" value="ABC_transporter_C-like"/>
</dbReference>
<dbReference type="FunFam" id="1.20.1560.10:FF:000003">
    <property type="entry name" value="ABC transporter C family member 10"/>
    <property type="match status" value="1"/>
</dbReference>
<dbReference type="PROSITE" id="PS50893">
    <property type="entry name" value="ABC_TRANSPORTER_2"/>
    <property type="match status" value="2"/>
</dbReference>
<feature type="transmembrane region" description="Helical" evidence="12">
    <location>
        <begin position="114"/>
        <end position="138"/>
    </location>
</feature>
<dbReference type="FunFam" id="3.40.50.300:FF:000169">
    <property type="entry name" value="ABC transporter C family member 3"/>
    <property type="match status" value="1"/>
</dbReference>
<dbReference type="GO" id="GO:0140359">
    <property type="term" value="F:ABC-type transporter activity"/>
    <property type="evidence" value="ECO:0000318"/>
    <property type="project" value="GO_Central"/>
</dbReference>
<dbReference type="InterPro" id="IPR036640">
    <property type="entry name" value="ABC1_TM_sf"/>
</dbReference>
<dbReference type="CDD" id="cd03244">
    <property type="entry name" value="ABCC_MRP_domain2"/>
    <property type="match status" value="1"/>
</dbReference>
<feature type="domain" description="ABC transmembrane type-1" evidence="14">
    <location>
        <begin position="269"/>
        <end position="549"/>
    </location>
</feature>
<dbReference type="GO" id="GO:0055085">
    <property type="term" value="P:transmembrane transport"/>
    <property type="evidence" value="ECO:0000318"/>
    <property type="project" value="GO_Central"/>
</dbReference>